<reference evidence="8 9" key="1">
    <citation type="submission" date="2019-03" db="EMBL/GenBank/DDBJ databases">
        <authorList>
            <person name="Gaulin E."/>
            <person name="Dumas B."/>
        </authorList>
    </citation>
    <scope>NUCLEOTIDE SEQUENCE [LARGE SCALE GENOMIC DNA]</scope>
    <source>
        <strain evidence="8">CBS 568.67</strain>
    </source>
</reference>
<reference evidence="7" key="2">
    <citation type="submission" date="2019-06" db="EMBL/GenBank/DDBJ databases">
        <title>Genomics analysis of Aphanomyces spp. identifies a new class of oomycete effector associated with host adaptation.</title>
        <authorList>
            <person name="Gaulin E."/>
        </authorList>
    </citation>
    <scope>NUCLEOTIDE SEQUENCE</scope>
    <source>
        <strain evidence="7">CBS 578.67</strain>
    </source>
</reference>
<accession>A0A485LJG3</accession>
<dbReference type="AlphaFoldDB" id="A0A485LJG3"/>
<evidence type="ECO:0000256" key="4">
    <source>
        <dbReference type="ARBA" id="ARBA00023136"/>
    </source>
</evidence>
<sequence>MSPTPLVLVCGWVGGSTRAVSKFTPIFHRLGLDTAVVTSSPSHLFLTPDKIHADVAASLRATAAASPTNELVVIPHVISNGGCISWQAIQHQLVAAGVRVRVPAMIFDSAPHSTTTFHSFHGDVGDYLDAVVTSWHIASPVRHALTWLALLVGGVSVSARWAAVGAADPLRRNVTDLIERAAAVPKLFLYSSADQVVPCAQVHDAIAHATALGTSVDAVNFGATPHVGHFVHAPAAYEAAIQAFMTKHTS</sequence>
<dbReference type="Gene3D" id="3.40.50.1820">
    <property type="entry name" value="alpha/beta hydrolase"/>
    <property type="match status" value="1"/>
</dbReference>
<proteinExistence type="inferred from homology"/>
<dbReference type="InterPro" id="IPR008547">
    <property type="entry name" value="DUF829_TMEM53"/>
</dbReference>
<keyword evidence="5" id="KW-0539">Nucleus</keyword>
<dbReference type="Proteomes" id="UP000332933">
    <property type="component" value="Unassembled WGS sequence"/>
</dbReference>
<evidence type="ECO:0000313" key="9">
    <source>
        <dbReference type="Proteomes" id="UP000332933"/>
    </source>
</evidence>
<evidence type="ECO:0000256" key="3">
    <source>
        <dbReference type="ARBA" id="ARBA00022989"/>
    </source>
</evidence>
<name>A0A485LJG3_9STRA</name>
<evidence type="ECO:0000313" key="7">
    <source>
        <dbReference type="EMBL" id="KAF0686114.1"/>
    </source>
</evidence>
<dbReference type="InterPro" id="IPR029058">
    <property type="entry name" value="AB_hydrolase_fold"/>
</dbReference>
<evidence type="ECO:0000256" key="2">
    <source>
        <dbReference type="ARBA" id="ARBA00022692"/>
    </source>
</evidence>
<dbReference type="Pfam" id="PF05705">
    <property type="entry name" value="DUF829"/>
    <property type="match status" value="1"/>
</dbReference>
<dbReference type="PANTHER" id="PTHR12265:SF30">
    <property type="entry name" value="TRANSMEMBRANE PROTEIN 53"/>
    <property type="match status" value="1"/>
</dbReference>
<evidence type="ECO:0000256" key="5">
    <source>
        <dbReference type="ARBA" id="ARBA00023242"/>
    </source>
</evidence>
<evidence type="ECO:0000256" key="1">
    <source>
        <dbReference type="ARBA" id="ARBA00007387"/>
    </source>
</evidence>
<comment type="similarity">
    <text evidence="1">Belongs to the TMEM53 family.</text>
</comment>
<organism evidence="8 9">
    <name type="scientific">Aphanomyces stellatus</name>
    <dbReference type="NCBI Taxonomy" id="120398"/>
    <lineage>
        <taxon>Eukaryota</taxon>
        <taxon>Sar</taxon>
        <taxon>Stramenopiles</taxon>
        <taxon>Oomycota</taxon>
        <taxon>Saprolegniomycetes</taxon>
        <taxon>Saprolegniales</taxon>
        <taxon>Verrucalvaceae</taxon>
        <taxon>Aphanomyces</taxon>
    </lineage>
</organism>
<evidence type="ECO:0000256" key="6">
    <source>
        <dbReference type="ARBA" id="ARBA00034303"/>
    </source>
</evidence>
<dbReference type="GO" id="GO:0005640">
    <property type="term" value="C:nuclear outer membrane"/>
    <property type="evidence" value="ECO:0007669"/>
    <property type="project" value="UniProtKB-SubCell"/>
</dbReference>
<keyword evidence="3" id="KW-1133">Transmembrane helix</keyword>
<keyword evidence="9" id="KW-1185">Reference proteome</keyword>
<gene>
    <name evidence="8" type="primary">Aste57867_22079</name>
    <name evidence="7" type="ORF">As57867_022010</name>
    <name evidence="8" type="ORF">ASTE57867_22079</name>
</gene>
<dbReference type="OrthoDB" id="67864at2759"/>
<dbReference type="EMBL" id="VJMH01007015">
    <property type="protein sequence ID" value="KAF0686114.1"/>
    <property type="molecule type" value="Genomic_DNA"/>
</dbReference>
<keyword evidence="4" id="KW-0472">Membrane</keyword>
<protein>
    <submittedName>
        <fullName evidence="8">Aste57867_22079 protein</fullName>
    </submittedName>
</protein>
<dbReference type="PANTHER" id="PTHR12265">
    <property type="entry name" value="TRANSMEMBRANE PROTEIN 53"/>
    <property type="match status" value="1"/>
</dbReference>
<keyword evidence="2" id="KW-0812">Transmembrane</keyword>
<dbReference type="EMBL" id="CAADRA010007041">
    <property type="protein sequence ID" value="VFT98747.1"/>
    <property type="molecule type" value="Genomic_DNA"/>
</dbReference>
<evidence type="ECO:0000313" key="8">
    <source>
        <dbReference type="EMBL" id="VFT98747.1"/>
    </source>
</evidence>
<dbReference type="SUPFAM" id="SSF53474">
    <property type="entry name" value="alpha/beta-Hydrolases"/>
    <property type="match status" value="1"/>
</dbReference>
<comment type="subcellular location">
    <subcellularLocation>
        <location evidence="6">Nucleus outer membrane</location>
        <topology evidence="6">Single-pass membrane protein</topology>
    </subcellularLocation>
</comment>